<evidence type="ECO:0000256" key="3">
    <source>
        <dbReference type="ARBA" id="ARBA00022991"/>
    </source>
</evidence>
<evidence type="ECO:0000313" key="7">
    <source>
        <dbReference type="Proteomes" id="UP000649617"/>
    </source>
</evidence>
<evidence type="ECO:0000313" key="6">
    <source>
        <dbReference type="EMBL" id="CAE7356596.1"/>
    </source>
</evidence>
<dbReference type="InterPro" id="IPR035965">
    <property type="entry name" value="PAS-like_dom_sf"/>
</dbReference>
<dbReference type="PANTHER" id="PTHR47429:SF2">
    <property type="entry name" value="PROTEIN TWIN LOV 1"/>
    <property type="match status" value="1"/>
</dbReference>
<organism evidence="6 7">
    <name type="scientific">Symbiodinium pilosum</name>
    <name type="common">Dinoflagellate</name>
    <dbReference type="NCBI Taxonomy" id="2952"/>
    <lineage>
        <taxon>Eukaryota</taxon>
        <taxon>Sar</taxon>
        <taxon>Alveolata</taxon>
        <taxon>Dinophyceae</taxon>
        <taxon>Suessiales</taxon>
        <taxon>Symbiodiniaceae</taxon>
        <taxon>Symbiodinium</taxon>
    </lineage>
</organism>
<reference evidence="6" key="1">
    <citation type="submission" date="2021-02" db="EMBL/GenBank/DDBJ databases">
        <authorList>
            <person name="Dougan E. K."/>
            <person name="Rhodes N."/>
            <person name="Thang M."/>
            <person name="Chan C."/>
        </authorList>
    </citation>
    <scope>NUCLEOTIDE SEQUENCE</scope>
</reference>
<dbReference type="InterPro" id="IPR000014">
    <property type="entry name" value="PAS"/>
</dbReference>
<dbReference type="AlphaFoldDB" id="A0A812PK84"/>
<evidence type="ECO:0000256" key="4">
    <source>
        <dbReference type="SAM" id="Phobius"/>
    </source>
</evidence>
<keyword evidence="4" id="KW-0472">Membrane</keyword>
<dbReference type="Proteomes" id="UP000649617">
    <property type="component" value="Unassembled WGS sequence"/>
</dbReference>
<dbReference type="PROSITE" id="PS50112">
    <property type="entry name" value="PAS"/>
    <property type="match status" value="1"/>
</dbReference>
<evidence type="ECO:0000259" key="5">
    <source>
        <dbReference type="PROSITE" id="PS50112"/>
    </source>
</evidence>
<proteinExistence type="predicted"/>
<dbReference type="SUPFAM" id="SSF55785">
    <property type="entry name" value="PYP-like sensor domain (PAS domain)"/>
    <property type="match status" value="1"/>
</dbReference>
<feature type="transmembrane region" description="Helical" evidence="4">
    <location>
        <begin position="271"/>
        <end position="287"/>
    </location>
</feature>
<keyword evidence="4" id="KW-1133">Transmembrane helix</keyword>
<keyword evidence="1" id="KW-0285">Flavoprotein</keyword>
<dbReference type="Gene3D" id="3.30.450.20">
    <property type="entry name" value="PAS domain"/>
    <property type="match status" value="1"/>
</dbReference>
<keyword evidence="4" id="KW-0812">Transmembrane</keyword>
<comment type="caution">
    <text evidence="6">The sequence shown here is derived from an EMBL/GenBank/DDBJ whole genome shotgun (WGS) entry which is preliminary data.</text>
</comment>
<keyword evidence="3" id="KW-0157">Chromophore</keyword>
<evidence type="ECO:0000256" key="1">
    <source>
        <dbReference type="ARBA" id="ARBA00022630"/>
    </source>
</evidence>
<accession>A0A812PK84</accession>
<keyword evidence="7" id="KW-1185">Reference proteome</keyword>
<dbReference type="PANTHER" id="PTHR47429">
    <property type="entry name" value="PROTEIN TWIN LOV 1"/>
    <property type="match status" value="1"/>
</dbReference>
<dbReference type="OrthoDB" id="447251at2759"/>
<keyword evidence="2" id="KW-0288">FMN</keyword>
<sequence length="296" mass="32398">MPFDDLDLANFAGTIQEESQEEKQETHEEEQDDLISKAICAAVSECDFSVAIADPTGLDFELIAVSEEFHRLTGYSPEESIGENCRFLSEGCPQVAGLSLREACETGAPFTSVIVNRRKSGEFFLNLLTMRGLILATDAVNGKEIWILVAVQRDVSMLPGTDLPSNEALMLKVASRISRRLFKYATELGIASLIQPSQAKVTNGDLNGRGKWAGMQMLAEVTWKSGEQMGQPPLDALKSLPADFVELRGPVEGKENSEVAQLDAKPSARSLHWPIVAGSALMLLLLFQQVRRSVSR</sequence>
<dbReference type="Pfam" id="PF13426">
    <property type="entry name" value="PAS_9"/>
    <property type="match status" value="1"/>
</dbReference>
<name>A0A812PK84_SYMPI</name>
<dbReference type="EMBL" id="CAJNIZ010013991">
    <property type="protein sequence ID" value="CAE7356596.1"/>
    <property type="molecule type" value="Genomic_DNA"/>
</dbReference>
<evidence type="ECO:0000256" key="2">
    <source>
        <dbReference type="ARBA" id="ARBA00022643"/>
    </source>
</evidence>
<protein>
    <submittedName>
        <fullName evidence="6">PHOT2 protein</fullName>
    </submittedName>
</protein>
<dbReference type="GO" id="GO:0005634">
    <property type="term" value="C:nucleus"/>
    <property type="evidence" value="ECO:0007669"/>
    <property type="project" value="TreeGrafter"/>
</dbReference>
<feature type="domain" description="PAS" evidence="5">
    <location>
        <begin position="50"/>
        <end position="84"/>
    </location>
</feature>
<gene>
    <name evidence="6" type="primary">PHOT2</name>
    <name evidence="6" type="ORF">SPIL2461_LOCUS8487</name>
</gene>
<dbReference type="CDD" id="cd00130">
    <property type="entry name" value="PAS"/>
    <property type="match status" value="1"/>
</dbReference>